<dbReference type="Gene3D" id="3.30.70.1820">
    <property type="entry name" value="L1 transposable element, RRM domain"/>
    <property type="match status" value="1"/>
</dbReference>
<dbReference type="GO" id="GO:0031012">
    <property type="term" value="C:extracellular matrix"/>
    <property type="evidence" value="ECO:0007669"/>
    <property type="project" value="TreeGrafter"/>
</dbReference>
<protein>
    <submittedName>
        <fullName evidence="3">Jg1391 protein</fullName>
    </submittedName>
</protein>
<dbReference type="OrthoDB" id="6927514at2759"/>
<keyword evidence="1" id="KW-0175">Coiled coil</keyword>
<dbReference type="GO" id="GO:0003824">
    <property type="term" value="F:catalytic activity"/>
    <property type="evidence" value="ECO:0007669"/>
    <property type="project" value="InterPro"/>
</dbReference>
<keyword evidence="4" id="KW-1185">Reference proteome</keyword>
<evidence type="ECO:0000259" key="2">
    <source>
        <dbReference type="Pfam" id="PF14529"/>
    </source>
</evidence>
<dbReference type="SUPFAM" id="SSF56219">
    <property type="entry name" value="DNase I-like"/>
    <property type="match status" value="1"/>
</dbReference>
<feature type="non-terminal residue" evidence="3">
    <location>
        <position position="1"/>
    </location>
</feature>
<dbReference type="AlphaFoldDB" id="A0A8S4R131"/>
<feature type="domain" description="Endonuclease/exonuclease/phosphatase" evidence="2">
    <location>
        <begin position="345"/>
        <end position="448"/>
    </location>
</feature>
<feature type="coiled-coil region" evidence="1">
    <location>
        <begin position="99"/>
        <end position="133"/>
    </location>
</feature>
<dbReference type="PANTHER" id="PTHR33395:SF22">
    <property type="entry name" value="REVERSE TRANSCRIPTASE DOMAIN-CONTAINING PROTEIN"/>
    <property type="match status" value="1"/>
</dbReference>
<name>A0A8S4R131_9NEOP</name>
<sequence>MRQIYWRYVTSARSQWKCPNCVATGRKGGDNSNTPVRTDKLSKISRSADTDSDVSIAEIAVPFAMADDANIFSRFEIILDAKLKSIKCEIVEELKTTIFNELKNDMASLSTEFTQLQSSYSQLQIENDHLKNDLCVLQNRISKSEDQVLELRSQFGKQQQQARINNLEIVGLPQTSTDSPIDFVLRIAKYAGVELSHGDIEFAHRVQPQRTIAGRPKPIVAKLRDRLYKDRILSGLKKKKGICTKDVGIGPEKKIFVNEHLTPENKQLLKSTKNKAKEKAYKYDILRCDRNPVTSTKTKGGGVVMCASKKLHIQHQHEWDCPGVEALWATIPAQSLNVQGNQNIHIGLIYAPPDVLLPARLESISSRLAEIVASHPNDFLILAGDFNLPNVTWSDSGPTIQKRGSLDLQNAFVNFVDLCNISGLKQQNTIKNSKHNTLDLLFSNIDFDVIHCPNPLVSEDVYHPCLEFNLSNLLVRKARQKSISKPNFFKGDYIKINEYLSKINWKVVLVGDSIDRVIEIFYSILNETINNYIPIKAKFNSNFPVWYSKSLTHIVKEKLLKHKRWKEGKNPRDYDEFALLRTRQKNVQKKCYNSYIRRMQSYILKDPKLLFSYTKSLRSNNNGYPTKLTRGDTAYTDETSICSGFSEYFESVFVKPTNTYDPTSLINLTHNESLSKIIFAEDDILRLLKSLKTNKGAGSDGIPPIFLSKCASNLAKPLAIIFNLSINVFCCFPEIWKQALIVPIHKSGSRTK</sequence>
<evidence type="ECO:0000313" key="4">
    <source>
        <dbReference type="Proteomes" id="UP000838756"/>
    </source>
</evidence>
<reference evidence="3" key="1">
    <citation type="submission" date="2022-03" db="EMBL/GenBank/DDBJ databases">
        <authorList>
            <person name="Lindestad O."/>
        </authorList>
    </citation>
    <scope>NUCLEOTIDE SEQUENCE</scope>
</reference>
<dbReference type="PANTHER" id="PTHR33395">
    <property type="entry name" value="TRANSCRIPTASE, PUTATIVE-RELATED-RELATED"/>
    <property type="match status" value="1"/>
</dbReference>
<evidence type="ECO:0000313" key="3">
    <source>
        <dbReference type="EMBL" id="CAH2227610.1"/>
    </source>
</evidence>
<dbReference type="GO" id="GO:0007508">
    <property type="term" value="P:larval heart development"/>
    <property type="evidence" value="ECO:0007669"/>
    <property type="project" value="TreeGrafter"/>
</dbReference>
<dbReference type="InterPro" id="IPR036691">
    <property type="entry name" value="Endo/exonu/phosph_ase_sf"/>
</dbReference>
<evidence type="ECO:0000256" key="1">
    <source>
        <dbReference type="SAM" id="Coils"/>
    </source>
</evidence>
<dbReference type="Proteomes" id="UP000838756">
    <property type="component" value="Unassembled WGS sequence"/>
</dbReference>
<dbReference type="EMBL" id="CAKXAJ010023269">
    <property type="protein sequence ID" value="CAH2227610.1"/>
    <property type="molecule type" value="Genomic_DNA"/>
</dbReference>
<accession>A0A8S4R131</accession>
<dbReference type="Pfam" id="PF14529">
    <property type="entry name" value="Exo_endo_phos_2"/>
    <property type="match status" value="1"/>
</dbReference>
<dbReference type="InterPro" id="IPR005135">
    <property type="entry name" value="Endo/exonuclease/phosphatase"/>
</dbReference>
<organism evidence="3 4">
    <name type="scientific">Pararge aegeria aegeria</name>
    <dbReference type="NCBI Taxonomy" id="348720"/>
    <lineage>
        <taxon>Eukaryota</taxon>
        <taxon>Metazoa</taxon>
        <taxon>Ecdysozoa</taxon>
        <taxon>Arthropoda</taxon>
        <taxon>Hexapoda</taxon>
        <taxon>Insecta</taxon>
        <taxon>Pterygota</taxon>
        <taxon>Neoptera</taxon>
        <taxon>Endopterygota</taxon>
        <taxon>Lepidoptera</taxon>
        <taxon>Glossata</taxon>
        <taxon>Ditrysia</taxon>
        <taxon>Papilionoidea</taxon>
        <taxon>Nymphalidae</taxon>
        <taxon>Satyrinae</taxon>
        <taxon>Satyrini</taxon>
        <taxon>Parargina</taxon>
        <taxon>Pararge</taxon>
    </lineage>
</organism>
<dbReference type="GO" id="GO:0061343">
    <property type="term" value="P:cell adhesion involved in heart morphogenesis"/>
    <property type="evidence" value="ECO:0007669"/>
    <property type="project" value="TreeGrafter"/>
</dbReference>
<proteinExistence type="predicted"/>
<dbReference type="Gene3D" id="3.60.10.10">
    <property type="entry name" value="Endonuclease/exonuclease/phosphatase"/>
    <property type="match status" value="1"/>
</dbReference>
<gene>
    <name evidence="3" type="primary">jg1391</name>
    <name evidence="3" type="ORF">PAEG_LOCUS7988</name>
</gene>
<comment type="caution">
    <text evidence="3">The sequence shown here is derived from an EMBL/GenBank/DDBJ whole genome shotgun (WGS) entry which is preliminary data.</text>
</comment>